<dbReference type="RefSeq" id="WP_048181960.1">
    <property type="nucleotide sequence ID" value="NZ_JXOJ01000002.1"/>
</dbReference>
<accession>A0A0H1QZK8</accession>
<reference evidence="1 2" key="1">
    <citation type="journal article" date="2015" name="Int. J. Syst. Evol. Microbiol.">
        <title>Methanoculleus sediminis sp. nov., a methanogen from sediments near a submarine mud volcano.</title>
        <authorList>
            <person name="Chen S.C."/>
            <person name="Chen M.F."/>
            <person name="Lai M.C."/>
            <person name="Weng C.Y."/>
            <person name="Wu S.Y."/>
            <person name="Lin S."/>
            <person name="Yang T.F."/>
            <person name="Chen P.C."/>
        </authorList>
    </citation>
    <scope>NUCLEOTIDE SEQUENCE [LARGE SCALE GENOMIC DNA]</scope>
    <source>
        <strain evidence="1 2">S3Fa</strain>
    </source>
</reference>
<evidence type="ECO:0000313" key="2">
    <source>
        <dbReference type="Proteomes" id="UP000035301"/>
    </source>
</evidence>
<evidence type="ECO:0000313" key="1">
    <source>
        <dbReference type="EMBL" id="KLK88345.1"/>
    </source>
</evidence>
<protein>
    <submittedName>
        <fullName evidence="1">Uncharacterized protein</fullName>
    </submittedName>
</protein>
<name>A0A0H1QZK8_9EURY</name>
<dbReference type="AlphaFoldDB" id="A0A0H1QZK8"/>
<dbReference type="PATRIC" id="fig|1550566.3.peg.1017"/>
<dbReference type="Proteomes" id="UP000035301">
    <property type="component" value="Unassembled WGS sequence"/>
</dbReference>
<gene>
    <name evidence="1" type="ORF">SZ63_04760</name>
</gene>
<comment type="caution">
    <text evidence="1">The sequence shown here is derived from an EMBL/GenBank/DDBJ whole genome shotgun (WGS) entry which is preliminary data.</text>
</comment>
<dbReference type="STRING" id="1550566.SZ63_04760"/>
<dbReference type="EMBL" id="JXOJ01000002">
    <property type="protein sequence ID" value="KLK88345.1"/>
    <property type="molecule type" value="Genomic_DNA"/>
</dbReference>
<sequence>MTQKKDHPLRVVLMAMLLAALVAVPAVSAYSASDYATSYKETVPTRIQYYAETDVTEVMDEIYIQANLWYRPNSGSSSNHVVSTPMEHYYNVDGAGAYGTYSNPAPGDYQTRGYRALVENGVVSKSWFDQNGWTPLQ</sequence>
<organism evidence="1 2">
    <name type="scientific">Methanoculleus sediminis</name>
    <dbReference type="NCBI Taxonomy" id="1550566"/>
    <lineage>
        <taxon>Archaea</taxon>
        <taxon>Methanobacteriati</taxon>
        <taxon>Methanobacteriota</taxon>
        <taxon>Stenosarchaea group</taxon>
        <taxon>Methanomicrobia</taxon>
        <taxon>Methanomicrobiales</taxon>
        <taxon>Methanomicrobiaceae</taxon>
        <taxon>Methanoculleus</taxon>
    </lineage>
</organism>
<proteinExistence type="predicted"/>
<keyword evidence="2" id="KW-1185">Reference proteome</keyword>
<dbReference type="OrthoDB" id="377721at2157"/>